<dbReference type="Proteomes" id="UP000440978">
    <property type="component" value="Unassembled WGS sequence"/>
</dbReference>
<dbReference type="SUPFAM" id="SSF160240">
    <property type="entry name" value="Cation efflux protein cytoplasmic domain-like"/>
    <property type="match status" value="1"/>
</dbReference>
<evidence type="ECO:0000313" key="12">
    <source>
        <dbReference type="Proteomes" id="UP000440978"/>
    </source>
</evidence>
<dbReference type="RefSeq" id="WP_155216311.1">
    <property type="nucleotide sequence ID" value="NZ_WNHB01000002.1"/>
</dbReference>
<evidence type="ECO:0000256" key="2">
    <source>
        <dbReference type="ARBA" id="ARBA00008873"/>
    </source>
</evidence>
<dbReference type="InterPro" id="IPR027469">
    <property type="entry name" value="Cation_efflux_TMD_sf"/>
</dbReference>
<comment type="caution">
    <text evidence="11">The sequence shown here is derived from an EMBL/GenBank/DDBJ whole genome shotgun (WGS) entry which is preliminary data.</text>
</comment>
<dbReference type="InterPro" id="IPR027470">
    <property type="entry name" value="Cation_efflux_CTD"/>
</dbReference>
<feature type="transmembrane region" description="Helical" evidence="8">
    <location>
        <begin position="156"/>
        <end position="182"/>
    </location>
</feature>
<dbReference type="GO" id="GO:0005886">
    <property type="term" value="C:plasma membrane"/>
    <property type="evidence" value="ECO:0007669"/>
    <property type="project" value="TreeGrafter"/>
</dbReference>
<keyword evidence="3" id="KW-0813">Transport</keyword>
<accession>A0A6N8CLI2</accession>
<feature type="domain" description="Cation efflux protein transmembrane" evidence="9">
    <location>
        <begin position="23"/>
        <end position="209"/>
    </location>
</feature>
<keyword evidence="12" id="KW-1185">Reference proteome</keyword>
<keyword evidence="7 8" id="KW-0472">Membrane</keyword>
<proteinExistence type="inferred from homology"/>
<dbReference type="SUPFAM" id="SSF161111">
    <property type="entry name" value="Cation efflux protein transmembrane domain-like"/>
    <property type="match status" value="1"/>
</dbReference>
<dbReference type="PANTHER" id="PTHR11562">
    <property type="entry name" value="CATION EFFLUX PROTEIN/ ZINC TRANSPORTER"/>
    <property type="match status" value="1"/>
</dbReference>
<dbReference type="NCBIfam" id="TIGR01297">
    <property type="entry name" value="CDF"/>
    <property type="match status" value="1"/>
</dbReference>
<feature type="transmembrane region" description="Helical" evidence="8">
    <location>
        <begin position="92"/>
        <end position="111"/>
    </location>
</feature>
<comment type="similarity">
    <text evidence="2">Belongs to the cation diffusion facilitator (CDF) transporter (TC 2.A.4) family. SLC30A subfamily.</text>
</comment>
<keyword evidence="4 8" id="KW-0812">Transmembrane</keyword>
<gene>
    <name evidence="11" type="ORF">GMB86_02035</name>
</gene>
<dbReference type="OrthoDB" id="9809646at2"/>
<evidence type="ECO:0000256" key="7">
    <source>
        <dbReference type="ARBA" id="ARBA00023136"/>
    </source>
</evidence>
<dbReference type="PANTHER" id="PTHR11562:SF17">
    <property type="entry name" value="RE54080P-RELATED"/>
    <property type="match status" value="1"/>
</dbReference>
<evidence type="ECO:0000259" key="9">
    <source>
        <dbReference type="Pfam" id="PF01545"/>
    </source>
</evidence>
<evidence type="ECO:0000256" key="3">
    <source>
        <dbReference type="ARBA" id="ARBA00022448"/>
    </source>
</evidence>
<dbReference type="InterPro" id="IPR036837">
    <property type="entry name" value="Cation_efflux_CTD_sf"/>
</dbReference>
<dbReference type="GO" id="GO:0005385">
    <property type="term" value="F:zinc ion transmembrane transporter activity"/>
    <property type="evidence" value="ECO:0007669"/>
    <property type="project" value="TreeGrafter"/>
</dbReference>
<dbReference type="AlphaFoldDB" id="A0A6N8CLI2"/>
<dbReference type="EMBL" id="WNHB01000002">
    <property type="protein sequence ID" value="MTT30794.1"/>
    <property type="molecule type" value="Genomic_DNA"/>
</dbReference>
<dbReference type="Gene3D" id="1.20.1510.10">
    <property type="entry name" value="Cation efflux protein transmembrane domain"/>
    <property type="match status" value="1"/>
</dbReference>
<feature type="transmembrane region" description="Helical" evidence="8">
    <location>
        <begin position="123"/>
        <end position="144"/>
    </location>
</feature>
<reference evidence="11 12" key="1">
    <citation type="submission" date="2019-11" db="EMBL/GenBank/DDBJ databases">
        <title>Terrilactibacillus tamarindus sp. nov. BCM23-1 isolated from bark of Tamarindus indica.</title>
        <authorList>
            <person name="Kingkaew E."/>
            <person name="Tanasupawat S."/>
        </authorList>
    </citation>
    <scope>NUCLEOTIDE SEQUENCE [LARGE SCALE GENOMIC DNA]</scope>
    <source>
        <strain evidence="11 12">BCM23-1</strain>
    </source>
</reference>
<evidence type="ECO:0000259" key="10">
    <source>
        <dbReference type="Pfam" id="PF16916"/>
    </source>
</evidence>
<evidence type="ECO:0000256" key="5">
    <source>
        <dbReference type="ARBA" id="ARBA00022989"/>
    </source>
</evidence>
<comment type="subcellular location">
    <subcellularLocation>
        <location evidence="1">Membrane</location>
        <topology evidence="1">Multi-pass membrane protein</topology>
    </subcellularLocation>
</comment>
<keyword evidence="6" id="KW-0406">Ion transport</keyword>
<evidence type="ECO:0000256" key="1">
    <source>
        <dbReference type="ARBA" id="ARBA00004141"/>
    </source>
</evidence>
<evidence type="ECO:0000256" key="6">
    <source>
        <dbReference type="ARBA" id="ARBA00023065"/>
    </source>
</evidence>
<organism evidence="11 12">
    <name type="scientific">Terrilactibacillus tamarindi</name>
    <dbReference type="NCBI Taxonomy" id="2599694"/>
    <lineage>
        <taxon>Bacteria</taxon>
        <taxon>Bacillati</taxon>
        <taxon>Bacillota</taxon>
        <taxon>Bacilli</taxon>
        <taxon>Bacillales</taxon>
        <taxon>Bacillaceae</taxon>
        <taxon>Terrilactibacillus</taxon>
    </lineage>
</organism>
<dbReference type="InterPro" id="IPR002524">
    <property type="entry name" value="Cation_efflux"/>
</dbReference>
<dbReference type="InterPro" id="IPR050681">
    <property type="entry name" value="CDF/SLC30A"/>
</dbReference>
<evidence type="ECO:0000313" key="11">
    <source>
        <dbReference type="EMBL" id="MTT30794.1"/>
    </source>
</evidence>
<evidence type="ECO:0000256" key="4">
    <source>
        <dbReference type="ARBA" id="ARBA00022692"/>
    </source>
</evidence>
<dbReference type="Pfam" id="PF01545">
    <property type="entry name" value="Cation_efflux"/>
    <property type="match status" value="1"/>
</dbReference>
<name>A0A6N8CLI2_9BACI</name>
<feature type="transmembrane region" description="Helical" evidence="8">
    <location>
        <begin position="54"/>
        <end position="71"/>
    </location>
</feature>
<dbReference type="Pfam" id="PF16916">
    <property type="entry name" value="ZT_dimer"/>
    <property type="match status" value="1"/>
</dbReference>
<feature type="transmembrane region" description="Helical" evidence="8">
    <location>
        <begin position="188"/>
        <end position="205"/>
    </location>
</feature>
<protein>
    <submittedName>
        <fullName evidence="11">Cation diffusion facilitator family transporter</fullName>
    </submittedName>
</protein>
<feature type="domain" description="Cation efflux protein cytoplasmic" evidence="10">
    <location>
        <begin position="217"/>
        <end position="291"/>
    </location>
</feature>
<feature type="transmembrane region" description="Helical" evidence="8">
    <location>
        <begin position="21"/>
        <end position="42"/>
    </location>
</feature>
<keyword evidence="5 8" id="KW-1133">Transmembrane helix</keyword>
<dbReference type="InterPro" id="IPR058533">
    <property type="entry name" value="Cation_efflux_TM"/>
</dbReference>
<sequence>MGHNHGHEHGHNHAPASYNKAFTIGILLNTLFVIIEAVYGIIGNSLALLADAGHNLSDVLGLLIAWVAMWLGNKKPSMKRTYGYKRSSILAALFNAIFLLIAIGGIAWEAIQRFGTPSPVTGMTVIVVAVIGIVINAITALLFMSGRKGDLNIKGAFLHMAADAGVSLGVVIAGMILLWTGWEWIDPVVSLMISLVILIGTWGLLKDSFNLALDAVPEGINLNEIKNYLQSIPTVIEVHDLHVWGMSTTEAALTVHLIRSEIKDNDVLLQKINKELHDQFDIEHATIQIEKGTFSCSLASEDSI</sequence>
<evidence type="ECO:0000256" key="8">
    <source>
        <dbReference type="SAM" id="Phobius"/>
    </source>
</evidence>